<dbReference type="AlphaFoldDB" id="E3GBY0"/>
<evidence type="ECO:0000256" key="5">
    <source>
        <dbReference type="ARBA" id="ARBA00022729"/>
    </source>
</evidence>
<feature type="compositionally biased region" description="Polar residues" evidence="8">
    <location>
        <begin position="137"/>
        <end position="146"/>
    </location>
</feature>
<dbReference type="GO" id="GO:0009279">
    <property type="term" value="C:cell outer membrane"/>
    <property type="evidence" value="ECO:0007669"/>
    <property type="project" value="UniProtKB-SubCell"/>
</dbReference>
<dbReference type="InterPro" id="IPR045584">
    <property type="entry name" value="Pilin-like"/>
</dbReference>
<dbReference type="Gene3D" id="3.30.1300.30">
    <property type="entry name" value="GSPII I/J protein-like"/>
    <property type="match status" value="1"/>
</dbReference>
<dbReference type="EMBL" id="CP002272">
    <property type="protein sequence ID" value="ADO47774.1"/>
    <property type="molecule type" value="Genomic_DNA"/>
</dbReference>
<proteinExistence type="predicted"/>
<evidence type="ECO:0000256" key="9">
    <source>
        <dbReference type="SAM" id="SignalP"/>
    </source>
</evidence>
<feature type="signal peptide" evidence="9">
    <location>
        <begin position="1"/>
        <end position="23"/>
    </location>
</feature>
<dbReference type="SUPFAM" id="SSF54523">
    <property type="entry name" value="Pili subunits"/>
    <property type="match status" value="1"/>
</dbReference>
<gene>
    <name evidence="11" type="ordered locus">Entcl_1513</name>
</gene>
<dbReference type="Proteomes" id="UP000006872">
    <property type="component" value="Chromosome"/>
</dbReference>
<reference evidence="11 12" key="2">
    <citation type="journal article" date="2011" name="Stand. Genomic Sci.">
        <title>Complete genome sequence of 'Enterobacter lignolyticus' SCF1.</title>
        <authorList>
            <person name="Deangelis K.M."/>
            <person name="D'Haeseleer P."/>
            <person name="Chivian D."/>
            <person name="Fortney J.L."/>
            <person name="Khudyakov J."/>
            <person name="Simmons B."/>
            <person name="Woo H."/>
            <person name="Arkin A.P."/>
            <person name="Davenport K.W."/>
            <person name="Goodwin L."/>
            <person name="Chen A."/>
            <person name="Ivanova N."/>
            <person name="Kyrpides N.C."/>
            <person name="Mavromatis K."/>
            <person name="Woyke T."/>
            <person name="Hazen T.C."/>
        </authorList>
    </citation>
    <scope>NUCLEOTIDE SEQUENCE [LARGE SCALE GENOMIC DNA]</scope>
    <source>
        <strain evidence="11 12">SCF1</strain>
    </source>
</reference>
<evidence type="ECO:0000256" key="2">
    <source>
        <dbReference type="ARBA" id="ARBA00004442"/>
    </source>
</evidence>
<comment type="subcellular location">
    <subcellularLocation>
        <location evidence="2">Cell outer membrane</location>
    </subcellularLocation>
    <subcellularLocation>
        <location evidence="1">Cell surface</location>
    </subcellularLocation>
</comment>
<dbReference type="HOGENOM" id="CLU_1088771_0_0_6"/>
<feature type="chain" id="PRO_5003170104" evidence="9">
    <location>
        <begin position="24"/>
        <end position="255"/>
    </location>
</feature>
<keyword evidence="3" id="KW-1134">Transmembrane beta strand</keyword>
<evidence type="ECO:0000256" key="7">
    <source>
        <dbReference type="ARBA" id="ARBA00023237"/>
    </source>
</evidence>
<dbReference type="GO" id="GO:0009986">
    <property type="term" value="C:cell surface"/>
    <property type="evidence" value="ECO:0007669"/>
    <property type="project" value="UniProtKB-SubCell"/>
</dbReference>
<keyword evidence="6" id="KW-0472">Membrane</keyword>
<dbReference type="RefSeq" id="WP_013365518.1">
    <property type="nucleotide sequence ID" value="NC_014618.1"/>
</dbReference>
<evidence type="ECO:0000256" key="4">
    <source>
        <dbReference type="ARBA" id="ARBA00022692"/>
    </source>
</evidence>
<keyword evidence="7" id="KW-0998">Cell outer membrane</keyword>
<sequence length="255" mass="27042">MNGKSVKIGFVFYFICSISLAYADNVDDLYSNAVSQRINSHEFFQQWTTLTVAQQNYLHALERKNGIRITTDMSNDQLNQHSAYNVGVPTSTYNPPSSTNKTPYAGDSQRSGYTVTVKENTTVVDPQPTVATGAGTPETNPQPTMSASENAVDLVNHEQRISSLEKGLSSLNSEVDSNRKRASVGVAGVAAMANIPQVTESQTFSIGAGLGTNDSDEAVAVGFSARLTNHIVTKAAVSAGSYGGATLGAGMAYGW</sequence>
<evidence type="ECO:0000256" key="6">
    <source>
        <dbReference type="ARBA" id="ARBA00023136"/>
    </source>
</evidence>
<protein>
    <submittedName>
        <fullName evidence="11">YadA domain-containing protein</fullName>
    </submittedName>
</protein>
<dbReference type="KEGG" id="esc:Entcl_1513"/>
<dbReference type="InterPro" id="IPR005594">
    <property type="entry name" value="YadA_C"/>
</dbReference>
<feature type="domain" description="Trimeric autotransporter adhesin YadA-like C-terminal membrane anchor" evidence="10">
    <location>
        <begin position="196"/>
        <end position="255"/>
    </location>
</feature>
<dbReference type="Pfam" id="PF03895">
    <property type="entry name" value="YadA_anchor"/>
    <property type="match status" value="1"/>
</dbReference>
<dbReference type="STRING" id="701347.Entcl_1513"/>
<evidence type="ECO:0000313" key="12">
    <source>
        <dbReference type="Proteomes" id="UP000006872"/>
    </source>
</evidence>
<keyword evidence="4" id="KW-0812">Transmembrane</keyword>
<accession>E3GBY0</accession>
<evidence type="ECO:0000256" key="8">
    <source>
        <dbReference type="SAM" id="MobiDB-lite"/>
    </source>
</evidence>
<name>E3GBY0_ENTLS</name>
<evidence type="ECO:0000256" key="3">
    <source>
        <dbReference type="ARBA" id="ARBA00022452"/>
    </source>
</evidence>
<evidence type="ECO:0000313" key="11">
    <source>
        <dbReference type="EMBL" id="ADO47774.1"/>
    </source>
</evidence>
<keyword evidence="5 9" id="KW-0732">Signal</keyword>
<reference evidence="12" key="1">
    <citation type="submission" date="2010-10" db="EMBL/GenBank/DDBJ databases">
        <title>Complete sequence of Enterobacter cloacae SCF1.</title>
        <authorList>
            <consortium name="US DOE Joint Genome Institute"/>
            <person name="Lucas S."/>
            <person name="Copeland A."/>
            <person name="Lapidus A."/>
            <person name="Cheng J.-F."/>
            <person name="Bruce D."/>
            <person name="Goodwin L."/>
            <person name="Pitluck S."/>
            <person name="Davenport K."/>
            <person name="Detter J.C."/>
            <person name="Han C."/>
            <person name="Tapia R."/>
            <person name="Land M."/>
            <person name="Hauser L."/>
            <person name="Chang Y.-J."/>
            <person name="Jeffries C."/>
            <person name="Kyrpides N."/>
            <person name="Ivanova N."/>
            <person name="Mikhailova N."/>
            <person name="DeAngelis K."/>
            <person name="Arkin A.P."/>
            <person name="Chivian D."/>
            <person name="Edwards B."/>
            <person name="Woo H."/>
            <person name="Hazen T.C."/>
            <person name="Woyke T."/>
        </authorList>
    </citation>
    <scope>NUCLEOTIDE SEQUENCE [LARGE SCALE GENOMIC DNA]</scope>
    <source>
        <strain evidence="12">SCF1</strain>
    </source>
</reference>
<feature type="region of interest" description="Disordered" evidence="8">
    <location>
        <begin position="126"/>
        <end position="146"/>
    </location>
</feature>
<keyword evidence="12" id="KW-1185">Reference proteome</keyword>
<evidence type="ECO:0000259" key="10">
    <source>
        <dbReference type="Pfam" id="PF03895"/>
    </source>
</evidence>
<feature type="region of interest" description="Disordered" evidence="8">
    <location>
        <begin position="90"/>
        <end position="110"/>
    </location>
</feature>
<organism evidence="11 12">
    <name type="scientific">Enterobacter lignolyticus (strain SCF1)</name>
    <dbReference type="NCBI Taxonomy" id="701347"/>
    <lineage>
        <taxon>Bacteria</taxon>
        <taxon>Pseudomonadati</taxon>
        <taxon>Pseudomonadota</taxon>
        <taxon>Gammaproteobacteria</taxon>
        <taxon>Enterobacterales</taxon>
        <taxon>Enterobacteriaceae</taxon>
        <taxon>Pluralibacter</taxon>
    </lineage>
</organism>
<evidence type="ECO:0000256" key="1">
    <source>
        <dbReference type="ARBA" id="ARBA00004241"/>
    </source>
</evidence>
<dbReference type="eggNOG" id="ENOG5033M0N">
    <property type="taxonomic scope" value="Bacteria"/>
</dbReference>